<evidence type="ECO:0000313" key="1">
    <source>
        <dbReference type="EMBL" id="CAG8846527.1"/>
    </source>
</evidence>
<comment type="caution">
    <text evidence="1">The sequence shown here is derived from an EMBL/GenBank/DDBJ whole genome shotgun (WGS) entry which is preliminary data.</text>
</comment>
<organism evidence="1 2">
    <name type="scientific">Gigaspora margarita</name>
    <dbReference type="NCBI Taxonomy" id="4874"/>
    <lineage>
        <taxon>Eukaryota</taxon>
        <taxon>Fungi</taxon>
        <taxon>Fungi incertae sedis</taxon>
        <taxon>Mucoromycota</taxon>
        <taxon>Glomeromycotina</taxon>
        <taxon>Glomeromycetes</taxon>
        <taxon>Diversisporales</taxon>
        <taxon>Gigasporaceae</taxon>
        <taxon>Gigaspora</taxon>
    </lineage>
</organism>
<reference evidence="1 2" key="1">
    <citation type="submission" date="2021-06" db="EMBL/GenBank/DDBJ databases">
        <authorList>
            <person name="Kallberg Y."/>
            <person name="Tangrot J."/>
            <person name="Rosling A."/>
        </authorList>
    </citation>
    <scope>NUCLEOTIDE SEQUENCE [LARGE SCALE GENOMIC DNA]</scope>
    <source>
        <strain evidence="1 2">120-4 pot B 10/14</strain>
    </source>
</reference>
<dbReference type="Proteomes" id="UP000789901">
    <property type="component" value="Unassembled WGS sequence"/>
</dbReference>
<accession>A0ABN7X4D3</accession>
<name>A0ABN7X4D3_GIGMA</name>
<protein>
    <submittedName>
        <fullName evidence="1">29872_t:CDS:1</fullName>
    </submittedName>
</protein>
<feature type="non-terminal residue" evidence="1">
    <location>
        <position position="1"/>
    </location>
</feature>
<gene>
    <name evidence="1" type="ORF">GMARGA_LOCUS38207</name>
</gene>
<proteinExistence type="predicted"/>
<keyword evidence="2" id="KW-1185">Reference proteome</keyword>
<sequence>IFDNDGKFANPDFIRTFIQNNRKHVICQQKNYLTISIALQIILEILCKEQFPVQAAFQSDNH</sequence>
<evidence type="ECO:0000313" key="2">
    <source>
        <dbReference type="Proteomes" id="UP000789901"/>
    </source>
</evidence>
<dbReference type="EMBL" id="CAJVQB010083905">
    <property type="protein sequence ID" value="CAG8846527.1"/>
    <property type="molecule type" value="Genomic_DNA"/>
</dbReference>